<sequence>MHDGVYVKREQKWKTNYKVRRAKSKGPVAGPTSQWALRMDISPGGGEEDEGNDDDGRGAGQGIEEQTEVQVRVSERNFQDQVVMMMLVIRQWKGVRLTVE</sequence>
<dbReference type="Proteomes" id="UP000283269">
    <property type="component" value="Unassembled WGS sequence"/>
</dbReference>
<dbReference type="InParanoid" id="A0A409X283"/>
<gene>
    <name evidence="2" type="ORF">CVT25_004997</name>
</gene>
<organism evidence="2 3">
    <name type="scientific">Psilocybe cyanescens</name>
    <dbReference type="NCBI Taxonomy" id="93625"/>
    <lineage>
        <taxon>Eukaryota</taxon>
        <taxon>Fungi</taxon>
        <taxon>Dikarya</taxon>
        <taxon>Basidiomycota</taxon>
        <taxon>Agaricomycotina</taxon>
        <taxon>Agaricomycetes</taxon>
        <taxon>Agaricomycetidae</taxon>
        <taxon>Agaricales</taxon>
        <taxon>Agaricineae</taxon>
        <taxon>Strophariaceae</taxon>
        <taxon>Psilocybe</taxon>
    </lineage>
</organism>
<evidence type="ECO:0000313" key="3">
    <source>
        <dbReference type="Proteomes" id="UP000283269"/>
    </source>
</evidence>
<evidence type="ECO:0000256" key="1">
    <source>
        <dbReference type="SAM" id="MobiDB-lite"/>
    </source>
</evidence>
<keyword evidence="3" id="KW-1185">Reference proteome</keyword>
<accession>A0A409X283</accession>
<proteinExistence type="predicted"/>
<name>A0A409X283_PSICY</name>
<dbReference type="AlphaFoldDB" id="A0A409X283"/>
<comment type="caution">
    <text evidence="2">The sequence shown here is derived from an EMBL/GenBank/DDBJ whole genome shotgun (WGS) entry which is preliminary data.</text>
</comment>
<reference evidence="2 3" key="1">
    <citation type="journal article" date="2018" name="Evol. Lett.">
        <title>Horizontal gene cluster transfer increased hallucinogenic mushroom diversity.</title>
        <authorList>
            <person name="Reynolds H.T."/>
            <person name="Vijayakumar V."/>
            <person name="Gluck-Thaler E."/>
            <person name="Korotkin H.B."/>
            <person name="Matheny P.B."/>
            <person name="Slot J.C."/>
        </authorList>
    </citation>
    <scope>NUCLEOTIDE SEQUENCE [LARGE SCALE GENOMIC DNA]</scope>
    <source>
        <strain evidence="2 3">2631</strain>
    </source>
</reference>
<evidence type="ECO:0000313" key="2">
    <source>
        <dbReference type="EMBL" id="PPQ84862.1"/>
    </source>
</evidence>
<protein>
    <submittedName>
        <fullName evidence="2">Uncharacterized protein</fullName>
    </submittedName>
</protein>
<feature type="region of interest" description="Disordered" evidence="1">
    <location>
        <begin position="21"/>
        <end position="68"/>
    </location>
</feature>
<dbReference type="EMBL" id="NHYD01002796">
    <property type="protein sequence ID" value="PPQ84862.1"/>
    <property type="molecule type" value="Genomic_DNA"/>
</dbReference>